<gene>
    <name evidence="1" type="ORF">SAMN05421844_102152</name>
</gene>
<evidence type="ECO:0008006" key="3">
    <source>
        <dbReference type="Google" id="ProtNLM"/>
    </source>
</evidence>
<reference evidence="1 2" key="1">
    <citation type="submission" date="2016-10" db="EMBL/GenBank/DDBJ databases">
        <authorList>
            <person name="Varghese N."/>
            <person name="Submissions S."/>
        </authorList>
    </citation>
    <scope>NUCLEOTIDE SEQUENCE [LARGE SCALE GENOMIC DNA]</scope>
    <source>
        <strain evidence="1 2">DSM 26672</strain>
    </source>
</reference>
<name>A0ABY0NUB9_9HYPH</name>
<accession>A0ABY0NUB9</accession>
<proteinExistence type="predicted"/>
<organism evidence="1 2">
    <name type="scientific">Bosea robiniae</name>
    <dbReference type="NCBI Taxonomy" id="1036780"/>
    <lineage>
        <taxon>Bacteria</taxon>
        <taxon>Pseudomonadati</taxon>
        <taxon>Pseudomonadota</taxon>
        <taxon>Alphaproteobacteria</taxon>
        <taxon>Hyphomicrobiales</taxon>
        <taxon>Boseaceae</taxon>
        <taxon>Bosea</taxon>
    </lineage>
</organism>
<dbReference type="Proteomes" id="UP000199468">
    <property type="component" value="Unassembled WGS sequence"/>
</dbReference>
<evidence type="ECO:0000313" key="1">
    <source>
        <dbReference type="EMBL" id="SDF84607.1"/>
    </source>
</evidence>
<evidence type="ECO:0000313" key="2">
    <source>
        <dbReference type="Proteomes" id="UP000199468"/>
    </source>
</evidence>
<sequence>MALAGWLAWPLPRDRLTVAEHVGPISIETPIVSGGIGRHRGGYRTQLLPLVASGRMLQTYAPPRNLWVDGLDDIRWGQPLRFLVDPDAGLVYEATSAGKILLSYDRSFANLSESARNRSLIGLGFLAFAAWQLGTLLYRRRQDRSASGMPER</sequence>
<comment type="caution">
    <text evidence="1">The sequence shown here is derived from an EMBL/GenBank/DDBJ whole genome shotgun (WGS) entry which is preliminary data.</text>
</comment>
<keyword evidence="2" id="KW-1185">Reference proteome</keyword>
<protein>
    <recommendedName>
        <fullName evidence="3">SURF1-like protein</fullName>
    </recommendedName>
</protein>
<dbReference type="EMBL" id="FNBZ01000002">
    <property type="protein sequence ID" value="SDF84607.1"/>
    <property type="molecule type" value="Genomic_DNA"/>
</dbReference>